<keyword evidence="5 10" id="KW-1133">Transmembrane helix</keyword>
<comment type="caution">
    <text evidence="13">The sequence shown here is derived from an EMBL/GenBank/DDBJ whole genome shotgun (WGS) entry which is preliminary data.</text>
</comment>
<evidence type="ECO:0000256" key="6">
    <source>
        <dbReference type="ARBA" id="ARBA00023002"/>
    </source>
</evidence>
<dbReference type="GO" id="GO:0006631">
    <property type="term" value="P:fatty acid metabolic process"/>
    <property type="evidence" value="ECO:0007669"/>
    <property type="project" value="UniProtKB-KW"/>
</dbReference>
<dbReference type="GO" id="GO:0016020">
    <property type="term" value="C:membrane"/>
    <property type="evidence" value="ECO:0007669"/>
    <property type="project" value="UniProtKB-SubCell"/>
</dbReference>
<evidence type="ECO:0000256" key="10">
    <source>
        <dbReference type="SAM" id="Phobius"/>
    </source>
</evidence>
<dbReference type="Pfam" id="PF01610">
    <property type="entry name" value="DDE_Tnp_ISL3"/>
    <property type="match status" value="1"/>
</dbReference>
<accession>A0A4U0QDP3</accession>
<evidence type="ECO:0000313" key="14">
    <source>
        <dbReference type="Proteomes" id="UP000310016"/>
    </source>
</evidence>
<dbReference type="InterPro" id="IPR005804">
    <property type="entry name" value="FA_desaturase_dom"/>
</dbReference>
<evidence type="ECO:0000256" key="8">
    <source>
        <dbReference type="ARBA" id="ARBA00023098"/>
    </source>
</evidence>
<dbReference type="RefSeq" id="WP_136771258.1">
    <property type="nucleotide sequence ID" value="NZ_CP156074.1"/>
</dbReference>
<organism evidence="13 14">
    <name type="scientific">Chitiniphilus eburneus</name>
    <dbReference type="NCBI Taxonomy" id="2571148"/>
    <lineage>
        <taxon>Bacteria</taxon>
        <taxon>Pseudomonadati</taxon>
        <taxon>Pseudomonadota</taxon>
        <taxon>Betaproteobacteria</taxon>
        <taxon>Neisseriales</taxon>
        <taxon>Chitinibacteraceae</taxon>
        <taxon>Chitiniphilus</taxon>
    </lineage>
</organism>
<keyword evidence="7" id="KW-0408">Iron</keyword>
<keyword evidence="14" id="KW-1185">Reference proteome</keyword>
<dbReference type="CDD" id="cd03505">
    <property type="entry name" value="Delta9-FADS-like"/>
    <property type="match status" value="1"/>
</dbReference>
<dbReference type="Pfam" id="PF00487">
    <property type="entry name" value="FA_desaturase"/>
    <property type="match status" value="1"/>
</dbReference>
<comment type="similarity">
    <text evidence="2">Belongs to the fatty acid desaturase type 2 family.</text>
</comment>
<evidence type="ECO:0000256" key="7">
    <source>
        <dbReference type="ARBA" id="ARBA00023004"/>
    </source>
</evidence>
<gene>
    <name evidence="13" type="ORF">FAZ21_00155</name>
</gene>
<feature type="transmembrane region" description="Helical" evidence="10">
    <location>
        <begin position="12"/>
        <end position="34"/>
    </location>
</feature>
<feature type="transmembrane region" description="Helical" evidence="10">
    <location>
        <begin position="136"/>
        <end position="157"/>
    </location>
</feature>
<dbReference type="PANTHER" id="PTHR11351">
    <property type="entry name" value="ACYL-COA DESATURASE"/>
    <property type="match status" value="1"/>
</dbReference>
<evidence type="ECO:0000256" key="1">
    <source>
        <dbReference type="ARBA" id="ARBA00004141"/>
    </source>
</evidence>
<name>A0A4U0QDP3_9NEIS</name>
<evidence type="ECO:0000256" key="9">
    <source>
        <dbReference type="ARBA" id="ARBA00023136"/>
    </source>
</evidence>
<keyword evidence="3 10" id="KW-0812">Transmembrane</keyword>
<evidence type="ECO:0000256" key="2">
    <source>
        <dbReference type="ARBA" id="ARBA00008749"/>
    </source>
</evidence>
<dbReference type="InterPro" id="IPR015876">
    <property type="entry name" value="Acyl-CoA_DS"/>
</dbReference>
<dbReference type="PANTHER" id="PTHR11351:SF33">
    <property type="entry name" value="DELTA-9 FATTY ACID DESATURASE, DESA"/>
    <property type="match status" value="1"/>
</dbReference>
<dbReference type="InterPro" id="IPR002560">
    <property type="entry name" value="Transposase_DDE"/>
</dbReference>
<evidence type="ECO:0000256" key="5">
    <source>
        <dbReference type="ARBA" id="ARBA00022989"/>
    </source>
</evidence>
<evidence type="ECO:0000259" key="11">
    <source>
        <dbReference type="Pfam" id="PF00487"/>
    </source>
</evidence>
<evidence type="ECO:0000256" key="3">
    <source>
        <dbReference type="ARBA" id="ARBA00022692"/>
    </source>
</evidence>
<protein>
    <submittedName>
        <fullName evidence="13">Acyl-CoA desaturase</fullName>
    </submittedName>
</protein>
<sequence>MNWLNGAIDLPWWGYIVVTLVLTHITIASVTIYLHRHQAHRAIDLGPIPSHFFRFWLWLTTGMVTKQWAAIHRKHHARCETAEDPHSPQVLGIKKVMWEGAELYRAESKNTETMEKFGHGTPDDWLERNIYSKRSAMGPTLMMIINLCLFGANGIWIWAIQMIWIPFWAAGVINGIGHYWGYRNFECEDASTNLVPWGIIVGGEELHNNHHTFGTSAKFSYKWFEFDIGWGYIRTMEILRMAKVRRVAPKMKTAEVRPELDEHALAAIVANRYAVAAHYAKSLKLTVSEELDKLRGSARLPHFDFNVARQMKLWLKQDAKDTPVNDKPHLDQLLAQSKTLEQVYQMRQELTRLWERSSLSRAELVKHLQDWCLRAEASGIKALQDFSLRLRSVAAVH</sequence>
<keyword evidence="8" id="KW-0443">Lipid metabolism</keyword>
<feature type="domain" description="Transposase IS204/IS1001/IS1096/IS1165 DDE" evidence="12">
    <location>
        <begin position="266"/>
        <end position="391"/>
    </location>
</feature>
<evidence type="ECO:0000259" key="12">
    <source>
        <dbReference type="Pfam" id="PF01610"/>
    </source>
</evidence>
<reference evidence="13 14" key="1">
    <citation type="submission" date="2019-04" db="EMBL/GenBank/DDBJ databases">
        <title>Chitiniphilus eburnea sp. nov., a novel chitinolytic bacterium isolated from aquaculture sludge.</title>
        <authorList>
            <person name="Sheng M."/>
        </authorList>
    </citation>
    <scope>NUCLEOTIDE SEQUENCE [LARGE SCALE GENOMIC DNA]</scope>
    <source>
        <strain evidence="13 14">HX-2-15</strain>
    </source>
</reference>
<proteinExistence type="inferred from homology"/>
<comment type="subcellular location">
    <subcellularLocation>
        <location evidence="1">Membrane</location>
        <topology evidence="1">Multi-pass membrane protein</topology>
    </subcellularLocation>
</comment>
<evidence type="ECO:0000313" key="13">
    <source>
        <dbReference type="EMBL" id="TJZ78742.1"/>
    </source>
</evidence>
<dbReference type="Proteomes" id="UP000310016">
    <property type="component" value="Unassembled WGS sequence"/>
</dbReference>
<evidence type="ECO:0000256" key="4">
    <source>
        <dbReference type="ARBA" id="ARBA00022832"/>
    </source>
</evidence>
<keyword evidence="4" id="KW-0276">Fatty acid metabolism</keyword>
<dbReference type="EMBL" id="SUMF01000001">
    <property type="protein sequence ID" value="TJZ78742.1"/>
    <property type="molecule type" value="Genomic_DNA"/>
</dbReference>
<feature type="domain" description="Fatty acid desaturase" evidence="11">
    <location>
        <begin position="12"/>
        <end position="214"/>
    </location>
</feature>
<dbReference type="GO" id="GO:0016717">
    <property type="term" value="F:oxidoreductase activity, acting on paired donors, with oxidation of a pair of donors resulting in the reduction of molecular oxygen to two molecules of water"/>
    <property type="evidence" value="ECO:0007669"/>
    <property type="project" value="InterPro"/>
</dbReference>
<dbReference type="AlphaFoldDB" id="A0A4U0QDP3"/>
<keyword evidence="6" id="KW-0560">Oxidoreductase</keyword>
<dbReference type="OrthoDB" id="9768289at2"/>
<keyword evidence="9 10" id="KW-0472">Membrane</keyword>